<dbReference type="PIRSF" id="PIRSF001456">
    <property type="entry name" value="Chorismate_synth"/>
    <property type="match status" value="1"/>
</dbReference>
<proteinExistence type="inferred from homology"/>
<comment type="pathway">
    <text evidence="1 11 12">Metabolic intermediate biosynthesis; chorismate biosynthesis; chorismate from D-erythrose 4-phosphate and phosphoenolpyruvate: step 7/7.</text>
</comment>
<keyword evidence="7 11" id="KW-0274">FAD</keyword>
<dbReference type="PROSITE" id="PS00788">
    <property type="entry name" value="CHORISMATE_SYNTHASE_2"/>
    <property type="match status" value="1"/>
</dbReference>
<evidence type="ECO:0000256" key="5">
    <source>
        <dbReference type="ARBA" id="ARBA00022630"/>
    </source>
</evidence>
<evidence type="ECO:0000256" key="12">
    <source>
        <dbReference type="RuleBase" id="RU000605"/>
    </source>
</evidence>
<comment type="subunit">
    <text evidence="11">Homotetramer.</text>
</comment>
<keyword evidence="4 11" id="KW-0028">Amino-acid biosynthesis</keyword>
<feature type="binding site" evidence="11">
    <location>
        <begin position="134"/>
        <end position="136"/>
    </location>
    <ligand>
        <name>FMN</name>
        <dbReference type="ChEBI" id="CHEBI:58210"/>
    </ligand>
</feature>
<evidence type="ECO:0000256" key="4">
    <source>
        <dbReference type="ARBA" id="ARBA00022605"/>
    </source>
</evidence>
<dbReference type="InterPro" id="IPR020541">
    <property type="entry name" value="Chorismate_synthase_CS"/>
</dbReference>
<reference evidence="13 14" key="1">
    <citation type="submission" date="2021-03" db="EMBL/GenBank/DDBJ databases">
        <title>Genomic Encyclopedia of Type Strains, Phase IV (KMG-IV): sequencing the most valuable type-strain genomes for metagenomic binning, comparative biology and taxonomic classification.</title>
        <authorList>
            <person name="Goeker M."/>
        </authorList>
    </citation>
    <scope>NUCLEOTIDE SEQUENCE [LARGE SCALE GENOMIC DNA]</scope>
    <source>
        <strain evidence="13 14">DSM 27138</strain>
    </source>
</reference>
<feature type="binding site" evidence="11">
    <location>
        <position position="300"/>
    </location>
    <ligand>
        <name>FMN</name>
        <dbReference type="ChEBI" id="CHEBI:58210"/>
    </ligand>
</feature>
<dbReference type="PROSITE" id="PS00787">
    <property type="entry name" value="CHORISMATE_SYNTHASE_1"/>
    <property type="match status" value="1"/>
</dbReference>
<keyword evidence="9 11" id="KW-0057">Aromatic amino acid biosynthesis</keyword>
<dbReference type="EMBL" id="JAGGLG010000013">
    <property type="protein sequence ID" value="MBP2018448.1"/>
    <property type="molecule type" value="Genomic_DNA"/>
</dbReference>
<gene>
    <name evidence="11" type="primary">aroC</name>
    <name evidence="13" type="ORF">J2Z79_001859</name>
</gene>
<dbReference type="CDD" id="cd07304">
    <property type="entry name" value="Chorismate_synthase"/>
    <property type="match status" value="1"/>
</dbReference>
<dbReference type="InterPro" id="IPR000453">
    <property type="entry name" value="Chorismate_synth"/>
</dbReference>
<comment type="similarity">
    <text evidence="2 11 12">Belongs to the chorismate synthase family.</text>
</comment>
<evidence type="ECO:0000313" key="13">
    <source>
        <dbReference type="EMBL" id="MBP2018448.1"/>
    </source>
</evidence>
<keyword evidence="10 11" id="KW-0456">Lyase</keyword>
<dbReference type="SUPFAM" id="SSF103263">
    <property type="entry name" value="Chorismate synthase, AroC"/>
    <property type="match status" value="1"/>
</dbReference>
<keyword evidence="5 11" id="KW-0285">Flavoprotein</keyword>
<keyword evidence="6 11" id="KW-0288">FMN</keyword>
<evidence type="ECO:0000256" key="1">
    <source>
        <dbReference type="ARBA" id="ARBA00005044"/>
    </source>
</evidence>
<dbReference type="Pfam" id="PF01264">
    <property type="entry name" value="Chorismate_synt"/>
    <property type="match status" value="1"/>
</dbReference>
<comment type="function">
    <text evidence="11">Catalyzes the anti-1,4-elimination of the C-3 phosphate and the C-6 proR hydrogen from 5-enolpyruvylshikimate-3-phosphate (EPSP) to yield chorismate, which is the branch point compound that serves as the starting substrate for the three terminal pathways of aromatic amino acid biosynthesis. This reaction introduces a second double bond into the aromatic ring system.</text>
</comment>
<protein>
    <recommendedName>
        <fullName evidence="3 11">Chorismate synthase</fullName>
        <shortName evidence="11">CS</shortName>
        <ecNumber evidence="3 11">4.2.3.5</ecNumber>
    </recommendedName>
    <alternativeName>
        <fullName evidence="11">5-enolpyruvylshikimate-3-phosphate phospholyase</fullName>
    </alternativeName>
</protein>
<sequence length="392" mass="41715">MLRYMTAGESHGRVLVTIVEGLPAGVPVDLAAIDRDLARRQSGYGRGGRMKIEQDRVEVLSGIRHGATLGSPVALMVANRDWANWTEVMSPTPVEAYSDVRAAQKLRTRPRPGHADLAGALKYDHADLRNVLERASARETAARVAAGSLAKQFLAPFGIRVAGHVRAIGPVEAADPGELPLEELVARAEASPVRCADPEASARMVAEIDAAKRDGDSLGGVVEVVATGLPPGLGSHVHYDRRLDGALGAALLSIQAAKGVEIGDGFAGARRRGSQVHDEIGWSPERGYFRHSNRAGGLEGGMTNGMDLVVRVAFKPIATLYKPLRSVEVDTHAEAVAGIERSDTCAVPAAAVIAECVTAFELARFVQEKFGGDSLAEALRNYRGYLDRVAQR</sequence>
<dbReference type="HAMAP" id="MF_00300">
    <property type="entry name" value="Chorismate_synth"/>
    <property type="match status" value="1"/>
</dbReference>
<feature type="binding site" evidence="11">
    <location>
        <position position="341"/>
    </location>
    <ligand>
        <name>FMN</name>
        <dbReference type="ChEBI" id="CHEBI:58210"/>
    </ligand>
</feature>
<evidence type="ECO:0000256" key="2">
    <source>
        <dbReference type="ARBA" id="ARBA00008014"/>
    </source>
</evidence>
<feature type="binding site" evidence="11">
    <location>
        <begin position="315"/>
        <end position="319"/>
    </location>
    <ligand>
        <name>FMN</name>
        <dbReference type="ChEBI" id="CHEBI:58210"/>
    </ligand>
</feature>
<dbReference type="GO" id="GO:0004107">
    <property type="term" value="F:chorismate synthase activity"/>
    <property type="evidence" value="ECO:0007669"/>
    <property type="project" value="UniProtKB-EC"/>
</dbReference>
<feature type="binding site" evidence="11">
    <location>
        <position position="46"/>
    </location>
    <ligand>
        <name>NADP(+)</name>
        <dbReference type="ChEBI" id="CHEBI:58349"/>
    </ligand>
</feature>
<feature type="binding site" evidence="11">
    <location>
        <position position="40"/>
    </location>
    <ligand>
        <name>NADP(+)</name>
        <dbReference type="ChEBI" id="CHEBI:58349"/>
    </ligand>
</feature>
<evidence type="ECO:0000313" key="14">
    <source>
        <dbReference type="Proteomes" id="UP001519289"/>
    </source>
</evidence>
<keyword evidence="14" id="KW-1185">Reference proteome</keyword>
<feature type="binding site" evidence="11">
    <location>
        <begin position="255"/>
        <end position="256"/>
    </location>
    <ligand>
        <name>FMN</name>
        <dbReference type="ChEBI" id="CHEBI:58210"/>
    </ligand>
</feature>
<name>A0ABS4JSE3_9FIRM</name>
<evidence type="ECO:0000256" key="9">
    <source>
        <dbReference type="ARBA" id="ARBA00023141"/>
    </source>
</evidence>
<dbReference type="InterPro" id="IPR035904">
    <property type="entry name" value="Chorismate_synth_AroC_sf"/>
</dbReference>
<evidence type="ECO:0000256" key="3">
    <source>
        <dbReference type="ARBA" id="ARBA00013036"/>
    </source>
</evidence>
<dbReference type="NCBIfam" id="NF003793">
    <property type="entry name" value="PRK05382.1"/>
    <property type="match status" value="1"/>
</dbReference>
<keyword evidence="8 11" id="KW-0521">NADP</keyword>
<evidence type="ECO:0000256" key="6">
    <source>
        <dbReference type="ARBA" id="ARBA00022643"/>
    </source>
</evidence>
<dbReference type="NCBIfam" id="TIGR00033">
    <property type="entry name" value="aroC"/>
    <property type="match status" value="1"/>
</dbReference>
<organism evidence="13 14">
    <name type="scientific">Symbiobacterium terraclitae</name>
    <dbReference type="NCBI Taxonomy" id="557451"/>
    <lineage>
        <taxon>Bacteria</taxon>
        <taxon>Bacillati</taxon>
        <taxon>Bacillota</taxon>
        <taxon>Clostridia</taxon>
        <taxon>Eubacteriales</taxon>
        <taxon>Symbiobacteriaceae</taxon>
        <taxon>Symbiobacterium</taxon>
    </lineage>
</organism>
<comment type="cofactor">
    <cofactor evidence="11 12">
        <name>FMNH2</name>
        <dbReference type="ChEBI" id="CHEBI:57618"/>
    </cofactor>
    <text evidence="11 12">Reduced FMN (FMNH(2)).</text>
</comment>
<dbReference type="EC" id="4.2.3.5" evidence="3 11"/>
<comment type="catalytic activity">
    <reaction evidence="11 12">
        <text>5-O-(1-carboxyvinyl)-3-phosphoshikimate = chorismate + phosphate</text>
        <dbReference type="Rhea" id="RHEA:21020"/>
        <dbReference type="ChEBI" id="CHEBI:29748"/>
        <dbReference type="ChEBI" id="CHEBI:43474"/>
        <dbReference type="ChEBI" id="CHEBI:57701"/>
        <dbReference type="EC" id="4.2.3.5"/>
    </reaction>
</comment>
<dbReference type="Proteomes" id="UP001519289">
    <property type="component" value="Unassembled WGS sequence"/>
</dbReference>
<evidence type="ECO:0000256" key="10">
    <source>
        <dbReference type="ARBA" id="ARBA00023239"/>
    </source>
</evidence>
<evidence type="ECO:0000256" key="11">
    <source>
        <dbReference type="HAMAP-Rule" id="MF_00300"/>
    </source>
</evidence>
<dbReference type="PANTHER" id="PTHR21085:SF0">
    <property type="entry name" value="CHORISMATE SYNTHASE"/>
    <property type="match status" value="1"/>
</dbReference>
<comment type="caution">
    <text evidence="13">The sequence shown here is derived from an EMBL/GenBank/DDBJ whole genome shotgun (WGS) entry which is preliminary data.</text>
</comment>
<evidence type="ECO:0000256" key="8">
    <source>
        <dbReference type="ARBA" id="ARBA00022857"/>
    </source>
</evidence>
<dbReference type="PANTHER" id="PTHR21085">
    <property type="entry name" value="CHORISMATE SYNTHASE"/>
    <property type="match status" value="1"/>
</dbReference>
<accession>A0ABS4JSE3</accession>
<evidence type="ECO:0000256" key="7">
    <source>
        <dbReference type="ARBA" id="ARBA00022827"/>
    </source>
</evidence>
<dbReference type="Gene3D" id="3.60.150.10">
    <property type="entry name" value="Chorismate synthase AroC"/>
    <property type="match status" value="1"/>
</dbReference>
<dbReference type="RefSeq" id="WP_280953664.1">
    <property type="nucleotide sequence ID" value="NZ_JAGGLG010000013.1"/>
</dbReference>